<name>A0A974NUU6_9SPHN</name>
<gene>
    <name evidence="1" type="ORF">H5J25_18255</name>
</gene>
<dbReference type="EMBL" id="CP061035">
    <property type="protein sequence ID" value="QQV77227.1"/>
    <property type="molecule type" value="Genomic_DNA"/>
</dbReference>
<dbReference type="AlphaFoldDB" id="A0A974NUU6"/>
<accession>A0A974NUU6</accession>
<evidence type="ECO:0000313" key="2">
    <source>
        <dbReference type="Proteomes" id="UP000595894"/>
    </source>
</evidence>
<sequence>MRLRTQEVQAIKASVAEAFGPSAIVRLFGSRIDDTLRGGDIDLHLEVDDGSQDYRKAAAFRWRLFDRIDEQKVDLVFRVRGRPLRPIDEIAYEEGIVL</sequence>
<keyword evidence="2" id="KW-1185">Reference proteome</keyword>
<dbReference type="Proteomes" id="UP000595894">
    <property type="component" value="Chromosome"/>
</dbReference>
<dbReference type="RefSeq" id="WP_202093539.1">
    <property type="nucleotide sequence ID" value="NZ_CP061035.1"/>
</dbReference>
<evidence type="ECO:0000313" key="1">
    <source>
        <dbReference type="EMBL" id="QQV77227.1"/>
    </source>
</evidence>
<proteinExistence type="predicted"/>
<dbReference type="InterPro" id="IPR043519">
    <property type="entry name" value="NT_sf"/>
</dbReference>
<reference evidence="2" key="1">
    <citation type="submission" date="2020-09" db="EMBL/GenBank/DDBJ databases">
        <title>Sphingomonas sp., a new species isolated from pork steak.</title>
        <authorList>
            <person name="Heidler von Heilborn D."/>
        </authorList>
    </citation>
    <scope>NUCLEOTIDE SEQUENCE [LARGE SCALE GENOMIC DNA]</scope>
</reference>
<dbReference type="Gene3D" id="3.30.460.10">
    <property type="entry name" value="Beta Polymerase, domain 2"/>
    <property type="match status" value="1"/>
</dbReference>
<dbReference type="SUPFAM" id="SSF81301">
    <property type="entry name" value="Nucleotidyltransferase"/>
    <property type="match status" value="1"/>
</dbReference>
<dbReference type="KEGG" id="sari:H5J25_18255"/>
<protein>
    <submittedName>
        <fullName evidence="1">Nucleotidyltransferase domain-containing protein</fullName>
    </submittedName>
</protein>
<organism evidence="1 2">
    <name type="scientific">Sphingomonas aliaeris</name>
    <dbReference type="NCBI Taxonomy" id="2759526"/>
    <lineage>
        <taxon>Bacteria</taxon>
        <taxon>Pseudomonadati</taxon>
        <taxon>Pseudomonadota</taxon>
        <taxon>Alphaproteobacteria</taxon>
        <taxon>Sphingomonadales</taxon>
        <taxon>Sphingomonadaceae</taxon>
        <taxon>Sphingomonas</taxon>
    </lineage>
</organism>